<name>A0A1B7Y2M2_COLHI</name>
<dbReference type="EMBL" id="LTAN01000007">
    <property type="protein sequence ID" value="OBR06261.1"/>
    <property type="molecule type" value="Genomic_DNA"/>
</dbReference>
<proteinExistence type="predicted"/>
<gene>
    <name evidence="1" type="ORF">CH63R_10381</name>
</gene>
<keyword evidence="2" id="KW-1185">Reference proteome</keyword>
<reference evidence="2" key="1">
    <citation type="journal article" date="2017" name="BMC Genomics">
        <title>Gapless genome assembly of Colletotrichum higginsianum reveals chromosome structure and association of transposable elements with secondary metabolite gene clusters.</title>
        <authorList>
            <person name="Dallery J.-F."/>
            <person name="Lapalu N."/>
            <person name="Zampounis A."/>
            <person name="Pigne S."/>
            <person name="Luyten I."/>
            <person name="Amselem J."/>
            <person name="Wittenberg A.H.J."/>
            <person name="Zhou S."/>
            <person name="de Queiroz M.V."/>
            <person name="Robin G.P."/>
            <person name="Auger A."/>
            <person name="Hainaut M."/>
            <person name="Henrissat B."/>
            <person name="Kim K.-T."/>
            <person name="Lee Y.-H."/>
            <person name="Lespinet O."/>
            <person name="Schwartz D.C."/>
            <person name="Thon M.R."/>
            <person name="O'Connell R.J."/>
        </authorList>
    </citation>
    <scope>NUCLEOTIDE SEQUENCE [LARGE SCALE GENOMIC DNA]</scope>
    <source>
        <strain evidence="2">IMI 349063</strain>
    </source>
</reference>
<sequence>MASGTRSRTMRFYKAHDESGSATLGESAVCAKTDRAESRHPIINKLAELQDEMARRDRDKIVWRLIQYRLVR</sequence>
<evidence type="ECO:0000313" key="1">
    <source>
        <dbReference type="EMBL" id="OBR06261.1"/>
    </source>
</evidence>
<dbReference type="KEGG" id="chig:CH63R_10381"/>
<dbReference type="VEuPathDB" id="FungiDB:CH63R_10381"/>
<protein>
    <submittedName>
        <fullName evidence="1">Uncharacterized protein</fullName>
    </submittedName>
</protein>
<evidence type="ECO:0000313" key="2">
    <source>
        <dbReference type="Proteomes" id="UP000092177"/>
    </source>
</evidence>
<dbReference type="GeneID" id="28869462"/>
<comment type="caution">
    <text evidence="1">The sequence shown here is derived from an EMBL/GenBank/DDBJ whole genome shotgun (WGS) entry which is preliminary data.</text>
</comment>
<dbReference type="Proteomes" id="UP000092177">
    <property type="component" value="Unassembled WGS sequence"/>
</dbReference>
<dbReference type="AlphaFoldDB" id="A0A1B7Y2M2"/>
<organism evidence="1 2">
    <name type="scientific">Colletotrichum higginsianum (strain IMI 349063)</name>
    <name type="common">Crucifer anthracnose fungus</name>
    <dbReference type="NCBI Taxonomy" id="759273"/>
    <lineage>
        <taxon>Eukaryota</taxon>
        <taxon>Fungi</taxon>
        <taxon>Dikarya</taxon>
        <taxon>Ascomycota</taxon>
        <taxon>Pezizomycotina</taxon>
        <taxon>Sordariomycetes</taxon>
        <taxon>Hypocreomycetidae</taxon>
        <taxon>Glomerellales</taxon>
        <taxon>Glomerellaceae</taxon>
        <taxon>Colletotrichum</taxon>
        <taxon>Colletotrichum destructivum species complex</taxon>
    </lineage>
</organism>
<dbReference type="RefSeq" id="XP_018154779.1">
    <property type="nucleotide sequence ID" value="XM_018305355.1"/>
</dbReference>
<accession>A0A1B7Y2M2</accession>